<feature type="transmembrane region" description="Helical" evidence="12">
    <location>
        <begin position="135"/>
        <end position="159"/>
    </location>
</feature>
<feature type="transmembrane region" description="Helical" evidence="12">
    <location>
        <begin position="37"/>
        <end position="57"/>
    </location>
</feature>
<accession>A0ABV1G3M1</accession>
<keyword evidence="5" id="KW-0997">Cell inner membrane</keyword>
<name>A0ABV1G3M1_9FIRM</name>
<evidence type="ECO:0000256" key="10">
    <source>
        <dbReference type="ARBA" id="ARBA00023065"/>
    </source>
</evidence>
<evidence type="ECO:0000256" key="6">
    <source>
        <dbReference type="ARBA" id="ARBA00022538"/>
    </source>
</evidence>
<evidence type="ECO:0000256" key="12">
    <source>
        <dbReference type="SAM" id="Phobius"/>
    </source>
</evidence>
<feature type="transmembrane region" description="Helical" evidence="12">
    <location>
        <begin position="69"/>
        <end position="90"/>
    </location>
</feature>
<dbReference type="InterPro" id="IPR004772">
    <property type="entry name" value="TrkH"/>
</dbReference>
<evidence type="ECO:0000256" key="9">
    <source>
        <dbReference type="ARBA" id="ARBA00022989"/>
    </source>
</evidence>
<keyword evidence="11 12" id="KW-0472">Membrane</keyword>
<protein>
    <submittedName>
        <fullName evidence="13">TrkH family potassium uptake protein</fullName>
    </submittedName>
</protein>
<keyword evidence="8" id="KW-0630">Potassium</keyword>
<dbReference type="RefSeq" id="WP_349134708.1">
    <property type="nucleotide sequence ID" value="NZ_JBBMFF010000104.1"/>
</dbReference>
<dbReference type="Pfam" id="PF02386">
    <property type="entry name" value="TrkH"/>
    <property type="match status" value="1"/>
</dbReference>
<evidence type="ECO:0000256" key="5">
    <source>
        <dbReference type="ARBA" id="ARBA00022519"/>
    </source>
</evidence>
<keyword evidence="10" id="KW-0406">Ion transport</keyword>
<gene>
    <name evidence="13" type="ORF">WMO66_01840</name>
</gene>
<feature type="transmembrane region" description="Helical" evidence="12">
    <location>
        <begin position="180"/>
        <end position="200"/>
    </location>
</feature>
<evidence type="ECO:0000256" key="11">
    <source>
        <dbReference type="ARBA" id="ARBA00023136"/>
    </source>
</evidence>
<keyword evidence="9 12" id="KW-1133">Transmembrane helix</keyword>
<feature type="transmembrane region" description="Helical" evidence="12">
    <location>
        <begin position="337"/>
        <end position="356"/>
    </location>
</feature>
<keyword evidence="7 12" id="KW-0812">Transmembrane</keyword>
<evidence type="ECO:0000256" key="1">
    <source>
        <dbReference type="ARBA" id="ARBA00004429"/>
    </source>
</evidence>
<keyword evidence="4" id="KW-1003">Cell membrane</keyword>
<keyword evidence="3" id="KW-0813">Transport</keyword>
<evidence type="ECO:0000256" key="2">
    <source>
        <dbReference type="ARBA" id="ARBA00009137"/>
    </source>
</evidence>
<reference evidence="13 14" key="1">
    <citation type="submission" date="2024-03" db="EMBL/GenBank/DDBJ databases">
        <title>Human intestinal bacterial collection.</title>
        <authorList>
            <person name="Pauvert C."/>
            <person name="Hitch T.C.A."/>
            <person name="Clavel T."/>
        </authorList>
    </citation>
    <scope>NUCLEOTIDE SEQUENCE [LARGE SCALE GENOMIC DNA]</scope>
    <source>
        <strain evidence="13 14">CLA-AA-H192</strain>
    </source>
</reference>
<dbReference type="InterPro" id="IPR003445">
    <property type="entry name" value="Cat_transpt"/>
</dbReference>
<dbReference type="PANTHER" id="PTHR32024:SF2">
    <property type="entry name" value="TRK SYSTEM POTASSIUM UPTAKE PROTEIN TRKG-RELATED"/>
    <property type="match status" value="1"/>
</dbReference>
<evidence type="ECO:0000313" key="13">
    <source>
        <dbReference type="EMBL" id="MEQ2510001.1"/>
    </source>
</evidence>
<organism evidence="13 14">
    <name type="scientific">Faecousia intestinalis</name>
    <dbReference type="NCBI Taxonomy" id="3133167"/>
    <lineage>
        <taxon>Bacteria</taxon>
        <taxon>Bacillati</taxon>
        <taxon>Bacillota</taxon>
        <taxon>Clostridia</taxon>
        <taxon>Eubacteriales</taxon>
        <taxon>Oscillospiraceae</taxon>
        <taxon>Faecousia</taxon>
    </lineage>
</organism>
<proteinExistence type="inferred from homology"/>
<dbReference type="PANTHER" id="PTHR32024">
    <property type="entry name" value="TRK SYSTEM POTASSIUM UPTAKE PROTEIN TRKG-RELATED"/>
    <property type="match status" value="1"/>
</dbReference>
<comment type="similarity">
    <text evidence="2">Belongs to the TrkH potassium transport family.</text>
</comment>
<comment type="subcellular location">
    <subcellularLocation>
        <location evidence="1">Cell inner membrane</location>
        <topology evidence="1">Multi-pass membrane protein</topology>
    </subcellularLocation>
</comment>
<keyword evidence="14" id="KW-1185">Reference proteome</keyword>
<comment type="caution">
    <text evidence="13">The sequence shown here is derived from an EMBL/GenBank/DDBJ whole genome shotgun (WGS) entry which is preliminary data.</text>
</comment>
<keyword evidence="6" id="KW-0633">Potassium transport</keyword>
<feature type="transmembrane region" description="Helical" evidence="12">
    <location>
        <begin position="238"/>
        <end position="263"/>
    </location>
</feature>
<feature type="transmembrane region" description="Helical" evidence="12">
    <location>
        <begin position="399"/>
        <end position="419"/>
    </location>
</feature>
<sequence length="489" mass="53245">MNYRMILSLLGDVLLVIGAFLLLPCIVAVIYGEPELWVLLATAAGSGLLGGLFILLRPKRRRELHARDGFVMVALSWILISLVGAIPFTVSGAIPSYLDAVFETMSGFTTTGASILRAVEDLPKCLLFWRSFTHWLGGMGVLVFMLAIVPLSGESIYLLRAESPGPSVSKMVPKMRTSAAILYAIYCAMTLLQILFYRLGVLFGWGEMTWFDSLCLAFGTAGTGGFSVRNSGLADYSAYLQAVTTVFMVLFGVNFSVYFFLLRRRFRLAWHNSEVRWYFIIIFGAIVLISANLLLTGGFFPTVFQTIHHVAFSVGSVITTTGFGTADFAKWPEFSKTVLLILMAIGACAGSTGGGIKVSRVLILAKTARAETRHLLHPHSVEVMTMDGKRVSSEVIRGTMAFFICYAAIAVVSILLVSLDNFGAETSVTSVFATLNNIGPGLSLEVGPFGSYANFSALSKVVLTLDMLLGRLELFPVLLLLSPATWRKH</sequence>
<evidence type="ECO:0000256" key="4">
    <source>
        <dbReference type="ARBA" id="ARBA00022475"/>
    </source>
</evidence>
<evidence type="ECO:0000256" key="3">
    <source>
        <dbReference type="ARBA" id="ARBA00022448"/>
    </source>
</evidence>
<feature type="transmembrane region" description="Helical" evidence="12">
    <location>
        <begin position="275"/>
        <end position="295"/>
    </location>
</feature>
<evidence type="ECO:0000256" key="7">
    <source>
        <dbReference type="ARBA" id="ARBA00022692"/>
    </source>
</evidence>
<dbReference type="Proteomes" id="UP001491552">
    <property type="component" value="Unassembled WGS sequence"/>
</dbReference>
<feature type="transmembrane region" description="Helical" evidence="12">
    <location>
        <begin position="7"/>
        <end position="31"/>
    </location>
</feature>
<evidence type="ECO:0000256" key="8">
    <source>
        <dbReference type="ARBA" id="ARBA00022958"/>
    </source>
</evidence>
<dbReference type="PIRSF" id="PIRSF006247">
    <property type="entry name" value="TrkH"/>
    <property type="match status" value="1"/>
</dbReference>
<evidence type="ECO:0000313" key="14">
    <source>
        <dbReference type="Proteomes" id="UP001491552"/>
    </source>
</evidence>
<dbReference type="EMBL" id="JBBMFF010000104">
    <property type="protein sequence ID" value="MEQ2510001.1"/>
    <property type="molecule type" value="Genomic_DNA"/>
</dbReference>